<evidence type="ECO:0000256" key="1">
    <source>
        <dbReference type="SAM" id="MobiDB-lite"/>
    </source>
</evidence>
<accession>A0A9Q0GFD5</accession>
<feature type="region of interest" description="Disordered" evidence="1">
    <location>
        <begin position="44"/>
        <end position="111"/>
    </location>
</feature>
<feature type="signal peptide" evidence="2">
    <location>
        <begin position="1"/>
        <end position="20"/>
    </location>
</feature>
<dbReference type="EMBL" id="JAKUCV010000779">
    <property type="protein sequence ID" value="KAJ4848862.1"/>
    <property type="molecule type" value="Genomic_DNA"/>
</dbReference>
<name>A0A9Q0GFD5_9ROSI</name>
<feature type="compositionally biased region" description="Acidic residues" evidence="1">
    <location>
        <begin position="68"/>
        <end position="77"/>
    </location>
</feature>
<evidence type="ECO:0000313" key="3">
    <source>
        <dbReference type="EMBL" id="KAJ4848862.1"/>
    </source>
</evidence>
<feature type="compositionally biased region" description="Basic residues" evidence="1">
    <location>
        <begin position="44"/>
        <end position="54"/>
    </location>
</feature>
<keyword evidence="4" id="KW-1185">Reference proteome</keyword>
<comment type="caution">
    <text evidence="3">The sequence shown here is derived from an EMBL/GenBank/DDBJ whole genome shotgun (WGS) entry which is preliminary data.</text>
</comment>
<organism evidence="3 4">
    <name type="scientific">Turnera subulata</name>
    <dbReference type="NCBI Taxonomy" id="218843"/>
    <lineage>
        <taxon>Eukaryota</taxon>
        <taxon>Viridiplantae</taxon>
        <taxon>Streptophyta</taxon>
        <taxon>Embryophyta</taxon>
        <taxon>Tracheophyta</taxon>
        <taxon>Spermatophyta</taxon>
        <taxon>Magnoliopsida</taxon>
        <taxon>eudicotyledons</taxon>
        <taxon>Gunneridae</taxon>
        <taxon>Pentapetalae</taxon>
        <taxon>rosids</taxon>
        <taxon>fabids</taxon>
        <taxon>Malpighiales</taxon>
        <taxon>Passifloraceae</taxon>
        <taxon>Turnera</taxon>
    </lineage>
</organism>
<dbReference type="Proteomes" id="UP001141552">
    <property type="component" value="Unassembled WGS sequence"/>
</dbReference>
<dbReference type="AlphaFoldDB" id="A0A9Q0GFD5"/>
<reference evidence="3" key="2">
    <citation type="journal article" date="2023" name="Plants (Basel)">
        <title>Annotation of the Turnera subulata (Passifloraceae) Draft Genome Reveals the S-Locus Evolved after the Divergence of Turneroideae from Passifloroideae in a Stepwise Manner.</title>
        <authorList>
            <person name="Henning P.M."/>
            <person name="Roalson E.H."/>
            <person name="Mir W."/>
            <person name="McCubbin A.G."/>
            <person name="Shore J.S."/>
        </authorList>
    </citation>
    <scope>NUCLEOTIDE SEQUENCE</scope>
    <source>
        <strain evidence="3">F60SS</strain>
    </source>
</reference>
<gene>
    <name evidence="3" type="ORF">Tsubulata_050800</name>
</gene>
<sequence>MFPFLLFSDLLPLCIIVTSSHSLSLLVSFCCRRTGSGNMVSIRRRKHVPPKSGRRPSLVPLPTIPDDSVPENLEDSGEPVNVPCKRSAAETKSVEEERKETVADPPTKKQKVHFEIDPEDPLEVHAYLMQLKEDKKLELGPMERSEEMPVKEWMEKCYPHIFGVFPQNPKLLSEFADKSKQNEFLYCHYWLLLIEVRNIVLIDCSVSPERVELLVNRITNLEKEGFDCRFLRSELVVVGNMMKQQLEITLAVKDIISRRIRALENELHAAESKARIGKCCCRANLMEGTAQRGGQELKQLNELQKRQSNGKEEINKLPFAAVEKEYFEVILEGHKKLLEYKEEEGARLSRVLEKINQLYQVNAAFY</sequence>
<evidence type="ECO:0000313" key="4">
    <source>
        <dbReference type="Proteomes" id="UP001141552"/>
    </source>
</evidence>
<feature type="chain" id="PRO_5040420770" evidence="2">
    <location>
        <begin position="21"/>
        <end position="366"/>
    </location>
</feature>
<evidence type="ECO:0000256" key="2">
    <source>
        <dbReference type="SAM" id="SignalP"/>
    </source>
</evidence>
<feature type="compositionally biased region" description="Basic and acidic residues" evidence="1">
    <location>
        <begin position="87"/>
        <end position="102"/>
    </location>
</feature>
<dbReference type="OrthoDB" id="824134at2759"/>
<protein>
    <submittedName>
        <fullName evidence="3">Uncharacterized protein</fullName>
    </submittedName>
</protein>
<reference evidence="3" key="1">
    <citation type="submission" date="2022-02" db="EMBL/GenBank/DDBJ databases">
        <authorList>
            <person name="Henning P.M."/>
            <person name="McCubbin A.G."/>
            <person name="Shore J.S."/>
        </authorList>
    </citation>
    <scope>NUCLEOTIDE SEQUENCE</scope>
    <source>
        <strain evidence="3">F60SS</strain>
        <tissue evidence="3">Leaves</tissue>
    </source>
</reference>
<proteinExistence type="predicted"/>
<keyword evidence="2" id="KW-0732">Signal</keyword>